<dbReference type="Proteomes" id="UP001433268">
    <property type="component" value="Unassembled WGS sequence"/>
</dbReference>
<dbReference type="PANTHER" id="PTHR38788">
    <property type="entry name" value="CLR5 DOMAIN-CONTAINING PROTEIN"/>
    <property type="match status" value="1"/>
</dbReference>
<dbReference type="Pfam" id="PF14420">
    <property type="entry name" value="Clr5"/>
    <property type="match status" value="1"/>
</dbReference>
<evidence type="ECO:0000313" key="3">
    <source>
        <dbReference type="EMBL" id="KAK8084810.1"/>
    </source>
</evidence>
<gene>
    <name evidence="3" type="ORF">PG997_006081</name>
</gene>
<dbReference type="PANTHER" id="PTHR38788:SF3">
    <property type="entry name" value="CLR5 DOMAIN-CONTAINING PROTEIN"/>
    <property type="match status" value="1"/>
</dbReference>
<protein>
    <recommendedName>
        <fullName evidence="2">Clr5 domain-containing protein</fullName>
    </recommendedName>
</protein>
<evidence type="ECO:0000313" key="4">
    <source>
        <dbReference type="Proteomes" id="UP001433268"/>
    </source>
</evidence>
<feature type="domain" description="Clr5" evidence="2">
    <location>
        <begin position="52"/>
        <end position="102"/>
    </location>
</feature>
<sequence length="598" mass="66372">MRVSHGTLTVRKAPPRPRDDPNNNNKQKLKKASYPAMAMSHAQQQPWARPFDWSQHQGIITQLYIDEDLPLKQVEEIMRDEFGFHATPKMYKDHFRKWGLRKNLSSQYVTDFLTRTRQQNLLSTGHYSKGGVVDRNLGRRMSRYIRSGSRSPNSQPTHFIYGIVSPQRFESPGGLKHAERAMQMIGYYIAAMDSMSIGNPISGALGSAYNIAAGKTYHWITLIGIARSFLYEGRLGLGFAVLNQCFEMFRDMLDPNPWLILAAFYGAYDLARLDTQLATMFMKYIDQLTAVSPYTFHDLFATLRESGSDGVRDQFETVILRYFMDTMAGSFHDKKMVLDIMRSFSHGFKMAFPNKAMPTIEVPRVMVQKAFDSLKGKPDTLLIPPVPLNDQPSSGLEAMVSFPKSPMEDFVQGWTNTRPPSNSPSPSASALSVGTTTVSDMDGSEGQRKDIAESQPVFDPSLVDIILNKVVEETSVEIHSGNLSVTARLMDLRACSDNPTREYSDIKELRPAYEIAKTRCDEGDIPIGDDFLSHPTGIGKGYGSREGVQTTSPQALRAGAANRLGVEGAPGVEVAATPQDRVADASVLEAEGPVDLAS</sequence>
<dbReference type="InterPro" id="IPR025676">
    <property type="entry name" value="Clr5_dom"/>
</dbReference>
<proteinExistence type="predicted"/>
<reference evidence="3 4" key="1">
    <citation type="submission" date="2023-01" db="EMBL/GenBank/DDBJ databases">
        <title>Analysis of 21 Apiospora genomes using comparative genomics revels a genus with tremendous synthesis potential of carbohydrate active enzymes and secondary metabolites.</title>
        <authorList>
            <person name="Sorensen T."/>
        </authorList>
    </citation>
    <scope>NUCLEOTIDE SEQUENCE [LARGE SCALE GENOMIC DNA]</scope>
    <source>
        <strain evidence="3 4">CBS 114990</strain>
    </source>
</reference>
<dbReference type="RefSeq" id="XP_066669319.1">
    <property type="nucleotide sequence ID" value="XM_066810396.1"/>
</dbReference>
<feature type="region of interest" description="Disordered" evidence="1">
    <location>
        <begin position="1"/>
        <end position="34"/>
    </location>
</feature>
<evidence type="ECO:0000256" key="1">
    <source>
        <dbReference type="SAM" id="MobiDB-lite"/>
    </source>
</evidence>
<evidence type="ECO:0000259" key="2">
    <source>
        <dbReference type="Pfam" id="PF14420"/>
    </source>
</evidence>
<organism evidence="3 4">
    <name type="scientific">Apiospora hydei</name>
    <dbReference type="NCBI Taxonomy" id="1337664"/>
    <lineage>
        <taxon>Eukaryota</taxon>
        <taxon>Fungi</taxon>
        <taxon>Dikarya</taxon>
        <taxon>Ascomycota</taxon>
        <taxon>Pezizomycotina</taxon>
        <taxon>Sordariomycetes</taxon>
        <taxon>Xylariomycetidae</taxon>
        <taxon>Amphisphaeriales</taxon>
        <taxon>Apiosporaceae</taxon>
        <taxon>Apiospora</taxon>
    </lineage>
</organism>
<dbReference type="EMBL" id="JAQQWN010000005">
    <property type="protein sequence ID" value="KAK8084810.1"/>
    <property type="molecule type" value="Genomic_DNA"/>
</dbReference>
<feature type="region of interest" description="Disordered" evidence="1">
    <location>
        <begin position="414"/>
        <end position="451"/>
    </location>
</feature>
<keyword evidence="4" id="KW-1185">Reference proteome</keyword>
<comment type="caution">
    <text evidence="3">The sequence shown here is derived from an EMBL/GenBank/DDBJ whole genome shotgun (WGS) entry which is preliminary data.</text>
</comment>
<name>A0ABR1WMP2_9PEZI</name>
<accession>A0ABR1WMP2</accession>
<dbReference type="GeneID" id="92043456"/>